<keyword evidence="6" id="KW-1185">Reference proteome</keyword>
<dbReference type="EMBL" id="JAWZYT010000829">
    <property type="protein sequence ID" value="KAK4318473.1"/>
    <property type="molecule type" value="Genomic_DNA"/>
</dbReference>
<name>A0AAE1Q1Y8_9EUCA</name>
<evidence type="ECO:0000256" key="1">
    <source>
        <dbReference type="ARBA" id="ARBA00022737"/>
    </source>
</evidence>
<dbReference type="Pfam" id="PF12796">
    <property type="entry name" value="Ank_2"/>
    <property type="match status" value="1"/>
</dbReference>
<protein>
    <recommendedName>
        <fullName evidence="7">Ankyrin repeat domain-containing protein 49</fullName>
    </recommendedName>
</protein>
<dbReference type="Gene3D" id="1.25.40.20">
    <property type="entry name" value="Ankyrin repeat-containing domain"/>
    <property type="match status" value="1"/>
</dbReference>
<dbReference type="PROSITE" id="PS50088">
    <property type="entry name" value="ANK_REPEAT"/>
    <property type="match status" value="3"/>
</dbReference>
<feature type="region of interest" description="Disordered" evidence="4">
    <location>
        <begin position="1"/>
        <end position="55"/>
    </location>
</feature>
<dbReference type="InterPro" id="IPR002110">
    <property type="entry name" value="Ankyrin_rpt"/>
</dbReference>
<dbReference type="PANTHER" id="PTHR24198:SF165">
    <property type="entry name" value="ANKYRIN REPEAT-CONTAINING PROTEIN-RELATED"/>
    <property type="match status" value="1"/>
</dbReference>
<accession>A0AAE1Q1Y8</accession>
<dbReference type="PROSITE" id="PS50297">
    <property type="entry name" value="ANK_REP_REGION"/>
    <property type="match status" value="3"/>
</dbReference>
<organism evidence="5 6">
    <name type="scientific">Petrolisthes manimaculis</name>
    <dbReference type="NCBI Taxonomy" id="1843537"/>
    <lineage>
        <taxon>Eukaryota</taxon>
        <taxon>Metazoa</taxon>
        <taxon>Ecdysozoa</taxon>
        <taxon>Arthropoda</taxon>
        <taxon>Crustacea</taxon>
        <taxon>Multicrustacea</taxon>
        <taxon>Malacostraca</taxon>
        <taxon>Eumalacostraca</taxon>
        <taxon>Eucarida</taxon>
        <taxon>Decapoda</taxon>
        <taxon>Pleocyemata</taxon>
        <taxon>Anomura</taxon>
        <taxon>Galatheoidea</taxon>
        <taxon>Porcellanidae</taxon>
        <taxon>Petrolisthes</taxon>
    </lineage>
</organism>
<feature type="repeat" description="ANK" evidence="3">
    <location>
        <begin position="89"/>
        <end position="121"/>
    </location>
</feature>
<dbReference type="SMART" id="SM00248">
    <property type="entry name" value="ANK"/>
    <property type="match status" value="3"/>
</dbReference>
<evidence type="ECO:0000256" key="2">
    <source>
        <dbReference type="ARBA" id="ARBA00023043"/>
    </source>
</evidence>
<dbReference type="SUPFAM" id="SSF48403">
    <property type="entry name" value="Ankyrin repeat"/>
    <property type="match status" value="1"/>
</dbReference>
<feature type="compositionally biased region" description="Acidic residues" evidence="4">
    <location>
        <begin position="10"/>
        <end position="27"/>
    </location>
</feature>
<dbReference type="AlphaFoldDB" id="A0AAE1Q1Y8"/>
<comment type="caution">
    <text evidence="5">The sequence shown here is derived from an EMBL/GenBank/DDBJ whole genome shotgun (WGS) entry which is preliminary data.</text>
</comment>
<evidence type="ECO:0008006" key="7">
    <source>
        <dbReference type="Google" id="ProtNLM"/>
    </source>
</evidence>
<feature type="compositionally biased region" description="Acidic residues" evidence="4">
    <location>
        <begin position="39"/>
        <end position="50"/>
    </location>
</feature>
<dbReference type="PANTHER" id="PTHR24198">
    <property type="entry name" value="ANKYRIN REPEAT AND PROTEIN KINASE DOMAIN-CONTAINING PROTEIN"/>
    <property type="match status" value="1"/>
</dbReference>
<dbReference type="InterPro" id="IPR036770">
    <property type="entry name" value="Ankyrin_rpt-contain_sf"/>
</dbReference>
<evidence type="ECO:0000256" key="3">
    <source>
        <dbReference type="PROSITE-ProRule" id="PRU00023"/>
    </source>
</evidence>
<sequence length="222" mass="24515">MSDKDKADKEEEEEEEDEGVLGEEVLEEPERPPAWTSGWDDDTNDVEDDPDPHATPERELLWACEQGKQSLVEDILHQHPEAVNTKDSDGYTPLHRAAYSDFPEIVKLLLTAGASVTARTIDGWTALHSSCRWNHHECADLLLDAGSDINASTNSGQTPLHVAAVNPQARDTLQLLLMNRAIRPQVTNSNGETASDIAVRSGPYGYLFESVDPILSDSQEQE</sequence>
<keyword evidence="1" id="KW-0677">Repeat</keyword>
<evidence type="ECO:0000256" key="4">
    <source>
        <dbReference type="SAM" id="MobiDB-lite"/>
    </source>
</evidence>
<dbReference type="Pfam" id="PF00023">
    <property type="entry name" value="Ank"/>
    <property type="match status" value="1"/>
</dbReference>
<dbReference type="PRINTS" id="PR01415">
    <property type="entry name" value="ANKYRIN"/>
</dbReference>
<evidence type="ECO:0000313" key="5">
    <source>
        <dbReference type="EMBL" id="KAK4318473.1"/>
    </source>
</evidence>
<dbReference type="Proteomes" id="UP001292094">
    <property type="component" value="Unassembled WGS sequence"/>
</dbReference>
<evidence type="ECO:0000313" key="6">
    <source>
        <dbReference type="Proteomes" id="UP001292094"/>
    </source>
</evidence>
<feature type="repeat" description="ANK" evidence="3">
    <location>
        <begin position="155"/>
        <end position="181"/>
    </location>
</feature>
<feature type="repeat" description="ANK" evidence="3">
    <location>
        <begin position="122"/>
        <end position="154"/>
    </location>
</feature>
<keyword evidence="2 3" id="KW-0040">ANK repeat</keyword>
<proteinExistence type="predicted"/>
<gene>
    <name evidence="5" type="ORF">Pmani_010530</name>
</gene>
<reference evidence="5" key="1">
    <citation type="submission" date="2023-11" db="EMBL/GenBank/DDBJ databases">
        <title>Genome assemblies of two species of porcelain crab, Petrolisthes cinctipes and Petrolisthes manimaculis (Anomura: Porcellanidae).</title>
        <authorList>
            <person name="Angst P."/>
        </authorList>
    </citation>
    <scope>NUCLEOTIDE SEQUENCE</scope>
    <source>
        <strain evidence="5">PB745_02</strain>
        <tissue evidence="5">Gill</tissue>
    </source>
</reference>